<sequence length="131" mass="14584">MNRNLAFRCVLPICLAIVASLYVASAARADTFEAHGYPQWGNDGYCRGSGYWEDVGTITRVTAGAWYHGNQAMFVEVTLEGGRRVGGQVATRQYGNYAYDHLIRMAMFLQATGGRARVCWSKGYVYALEMH</sequence>
<accession>A0ABN7Z7K3</accession>
<dbReference type="EMBL" id="CAJZAG010000010">
    <property type="protein sequence ID" value="CAG9181909.1"/>
    <property type="molecule type" value="Genomic_DNA"/>
</dbReference>
<feature type="chain" id="PRO_5046771111" evidence="1">
    <location>
        <begin position="30"/>
        <end position="131"/>
    </location>
</feature>
<comment type="caution">
    <text evidence="2">The sequence shown here is derived from an EMBL/GenBank/DDBJ whole genome shotgun (WGS) entry which is preliminary data.</text>
</comment>
<evidence type="ECO:0000313" key="3">
    <source>
        <dbReference type="Proteomes" id="UP000706525"/>
    </source>
</evidence>
<evidence type="ECO:0000256" key="1">
    <source>
        <dbReference type="SAM" id="SignalP"/>
    </source>
</evidence>
<name>A0ABN7Z7K3_9BURK</name>
<feature type="signal peptide" evidence="1">
    <location>
        <begin position="1"/>
        <end position="29"/>
    </location>
</feature>
<evidence type="ECO:0000313" key="2">
    <source>
        <dbReference type="EMBL" id="CAG9181909.1"/>
    </source>
</evidence>
<protein>
    <submittedName>
        <fullName evidence="2">Uncharacterized protein</fullName>
    </submittedName>
</protein>
<dbReference type="RefSeq" id="WP_223993175.1">
    <property type="nucleotide sequence ID" value="NZ_CAJZAG010000010.1"/>
</dbReference>
<reference evidence="2 3" key="1">
    <citation type="submission" date="2021-08" db="EMBL/GenBank/DDBJ databases">
        <authorList>
            <person name="Peeters C."/>
        </authorList>
    </citation>
    <scope>NUCLEOTIDE SEQUENCE [LARGE SCALE GENOMIC DNA]</scope>
    <source>
        <strain evidence="2 3">LMG 32289</strain>
    </source>
</reference>
<dbReference type="Proteomes" id="UP000706525">
    <property type="component" value="Unassembled WGS sequence"/>
</dbReference>
<gene>
    <name evidence="2" type="ORF">LMG32289_04964</name>
</gene>
<proteinExistence type="predicted"/>
<keyword evidence="3" id="KW-1185">Reference proteome</keyword>
<organism evidence="2 3">
    <name type="scientific">Cupriavidus pampae</name>
    <dbReference type="NCBI Taxonomy" id="659251"/>
    <lineage>
        <taxon>Bacteria</taxon>
        <taxon>Pseudomonadati</taxon>
        <taxon>Pseudomonadota</taxon>
        <taxon>Betaproteobacteria</taxon>
        <taxon>Burkholderiales</taxon>
        <taxon>Burkholderiaceae</taxon>
        <taxon>Cupriavidus</taxon>
    </lineage>
</organism>
<keyword evidence="1" id="KW-0732">Signal</keyword>